<accession>A0A674GNS5</accession>
<dbReference type="InterPro" id="IPR019327">
    <property type="entry name" value="WKF"/>
</dbReference>
<dbReference type="PANTHER" id="PTHR22306">
    <property type="entry name" value="CHROMOSOME 7 OPEN READING FRAME 50"/>
    <property type="match status" value="1"/>
</dbReference>
<keyword evidence="2" id="KW-0732">Signal</keyword>
<organism evidence="4 5">
    <name type="scientific">Taeniopygia guttata</name>
    <name type="common">Zebra finch</name>
    <name type="synonym">Poephila guttata</name>
    <dbReference type="NCBI Taxonomy" id="59729"/>
    <lineage>
        <taxon>Eukaryota</taxon>
        <taxon>Metazoa</taxon>
        <taxon>Chordata</taxon>
        <taxon>Craniata</taxon>
        <taxon>Vertebrata</taxon>
        <taxon>Euteleostomi</taxon>
        <taxon>Archelosauria</taxon>
        <taxon>Archosauria</taxon>
        <taxon>Dinosauria</taxon>
        <taxon>Saurischia</taxon>
        <taxon>Theropoda</taxon>
        <taxon>Coelurosauria</taxon>
        <taxon>Aves</taxon>
        <taxon>Neognathae</taxon>
        <taxon>Neoaves</taxon>
        <taxon>Telluraves</taxon>
        <taxon>Australaves</taxon>
        <taxon>Passeriformes</taxon>
        <taxon>Passeroidea</taxon>
        <taxon>Estrildidae</taxon>
        <taxon>Estrildinae</taxon>
        <taxon>Taeniopygia</taxon>
    </lineage>
</organism>
<dbReference type="Proteomes" id="UP000007754">
    <property type="component" value="Chromosome 14"/>
</dbReference>
<feature type="chain" id="PRO_5025585378" description="WKF domain-containing protein" evidence="2">
    <location>
        <begin position="20"/>
        <end position="415"/>
    </location>
</feature>
<reference evidence="4" key="3">
    <citation type="submission" date="2025-09" db="UniProtKB">
        <authorList>
            <consortium name="Ensembl"/>
        </authorList>
    </citation>
    <scope>IDENTIFICATION</scope>
</reference>
<proteinExistence type="predicted"/>
<reference evidence="4" key="2">
    <citation type="submission" date="2025-08" db="UniProtKB">
        <authorList>
            <consortium name="Ensembl"/>
        </authorList>
    </citation>
    <scope>IDENTIFICATION</scope>
</reference>
<evidence type="ECO:0000256" key="1">
    <source>
        <dbReference type="SAM" id="MobiDB-lite"/>
    </source>
</evidence>
<dbReference type="GeneTree" id="ENSGT00390000017838"/>
<feature type="signal peptide" evidence="2">
    <location>
        <begin position="1"/>
        <end position="19"/>
    </location>
</feature>
<sequence length="415" mass="45876">CRLQQLLVASAAQLQAAAASCLRCPGAARILRSDPGIALDAPLQGQRRRASRPPRSAAPQLHSPVRCPSASVAVCHCPSASFACALPLSFNSRVPLPLTFTRRVPLPLTVNGRAAPHLHSPCCPSPSLAVCRCPSPSLAVCRCPSPPCPGPGPGPGPGPAAGPRRGCPAAHAAGPAPRCRRCTCFASRSYSQVSAWLGRRLAPPFPCLQPVSRSERLRSELLDPARFVVPWVLDLLLKIRERAGLLWFCHRCWGSAEPVPFPATKEEELIAEEEEELTPEEKRKLERKLKKERKKKERQLMREAGIPIKKVEPKKPSGSERALAYLTSWSKNPKEWKFQKTRQTWLLLHMYDKEKVPDKYFPILLDYLQGLQGNARDKTVQKAEAFMKEFDGSDGEDPDLLGKCERIRQVLQLLS</sequence>
<feature type="region of interest" description="Disordered" evidence="1">
    <location>
        <begin position="42"/>
        <end position="62"/>
    </location>
</feature>
<evidence type="ECO:0000256" key="2">
    <source>
        <dbReference type="SAM" id="SignalP"/>
    </source>
</evidence>
<evidence type="ECO:0000313" key="5">
    <source>
        <dbReference type="Proteomes" id="UP000007754"/>
    </source>
</evidence>
<dbReference type="PANTHER" id="PTHR22306:SF2">
    <property type="entry name" value="CHROMOSOME 7 OPEN READING FRAME 50"/>
    <property type="match status" value="1"/>
</dbReference>
<dbReference type="AlphaFoldDB" id="A0A674GNS5"/>
<gene>
    <name evidence="4" type="primary">C14H7orf50</name>
</gene>
<keyword evidence="5" id="KW-1185">Reference proteome</keyword>
<protein>
    <recommendedName>
        <fullName evidence="3">WKF domain-containing protein</fullName>
    </recommendedName>
</protein>
<reference evidence="4 5" key="1">
    <citation type="journal article" date="2010" name="Nature">
        <title>The genome of a songbird.</title>
        <authorList>
            <person name="Warren W.C."/>
            <person name="Clayton D.F."/>
            <person name="Ellegren H."/>
            <person name="Arnold A.P."/>
            <person name="Hillier L.W."/>
            <person name="Kunstner A."/>
            <person name="Searle S."/>
            <person name="White S."/>
            <person name="Vilella A.J."/>
            <person name="Fairley S."/>
            <person name="Heger A."/>
            <person name="Kong L."/>
            <person name="Ponting C.P."/>
            <person name="Jarvis E.D."/>
            <person name="Mello C.V."/>
            <person name="Minx P."/>
            <person name="Lovell P."/>
            <person name="Velho T.A."/>
            <person name="Ferris M."/>
            <person name="Balakrishnan C.N."/>
            <person name="Sinha S."/>
            <person name="Blatti C."/>
            <person name="London S.E."/>
            <person name="Li Y."/>
            <person name="Lin Y.C."/>
            <person name="George J."/>
            <person name="Sweedler J."/>
            <person name="Southey B."/>
            <person name="Gunaratne P."/>
            <person name="Watson M."/>
            <person name="Nam K."/>
            <person name="Backstrom N."/>
            <person name="Smeds L."/>
            <person name="Nabholz B."/>
            <person name="Itoh Y."/>
            <person name="Whitney O."/>
            <person name="Pfenning A.R."/>
            <person name="Howard J."/>
            <person name="Volker M."/>
            <person name="Skinner B.M."/>
            <person name="Griffin D.K."/>
            <person name="Ye L."/>
            <person name="McLaren W.M."/>
            <person name="Flicek P."/>
            <person name="Quesada V."/>
            <person name="Velasco G."/>
            <person name="Lopez-Otin C."/>
            <person name="Puente X.S."/>
            <person name="Olender T."/>
            <person name="Lancet D."/>
            <person name="Smit A.F."/>
            <person name="Hubley R."/>
            <person name="Konkel M.K."/>
            <person name="Walker J.A."/>
            <person name="Batzer M.A."/>
            <person name="Gu W."/>
            <person name="Pollock D.D."/>
            <person name="Chen L."/>
            <person name="Cheng Z."/>
            <person name="Eichler E.E."/>
            <person name="Stapley J."/>
            <person name="Slate J."/>
            <person name="Ekblom R."/>
            <person name="Birkhead T."/>
            <person name="Burke T."/>
            <person name="Burt D."/>
            <person name="Scharff C."/>
            <person name="Adam I."/>
            <person name="Richard H."/>
            <person name="Sultan M."/>
            <person name="Soldatov A."/>
            <person name="Lehrach H."/>
            <person name="Edwards S.V."/>
            <person name="Yang S.P."/>
            <person name="Li X."/>
            <person name="Graves T."/>
            <person name="Fulton L."/>
            <person name="Nelson J."/>
            <person name="Chinwalla A."/>
            <person name="Hou S."/>
            <person name="Mardis E.R."/>
            <person name="Wilson R.K."/>
        </authorList>
    </citation>
    <scope>NUCLEOTIDE SEQUENCE [LARGE SCALE GENOMIC DNA]</scope>
</reference>
<name>A0A674GNS5_TAEGU</name>
<feature type="domain" description="WKF" evidence="3">
    <location>
        <begin position="324"/>
        <end position="385"/>
    </location>
</feature>
<evidence type="ECO:0000259" key="3">
    <source>
        <dbReference type="Pfam" id="PF10180"/>
    </source>
</evidence>
<dbReference type="Pfam" id="PF10180">
    <property type="entry name" value="WKF"/>
    <property type="match status" value="1"/>
</dbReference>
<evidence type="ECO:0000313" key="4">
    <source>
        <dbReference type="Ensembl" id="ENSTGUP00000024055.1"/>
    </source>
</evidence>
<dbReference type="InParanoid" id="A0A674GNS5"/>
<dbReference type="Ensembl" id="ENSTGUT00000022290.1">
    <property type="protein sequence ID" value="ENSTGUP00000024055.1"/>
    <property type="gene ID" value="ENSTGUG00000025851.1"/>
</dbReference>